<sequence>MAIDSLGPIEHAVKSIKHPGSIIVLTSSVDQTVYANTVEGRAITKIFIHRTFAPSPTSITPTPSNLLVASCSRLFLDSNTCTQWSIPVPITEQNSLLRCIYIEQTFYDDRGVERRLLHRGYFEPTEMPFEFRGTYVFPRCGQWVKDGFVDLHVRFSLVASPPFFHLTRMSVDAWNKFAECSVRVFGQEPVEYQLPPLPPPPPPLPLLGREDSPPRQSHFNCRCPMRVSDELILTDNILETGNNMYIAFKDNGHIEYSSERPALGIEIKIDTLRWTAALCAMLKVREGEGNGNVKEGEEDEEEGASMHLMTVIGKGGEVKIRLPLALAAGSGVF</sequence>
<accession>A0AAD4PU33</accession>
<dbReference type="RefSeq" id="XP_046065304.1">
    <property type="nucleotide sequence ID" value="XM_046221590.1"/>
</dbReference>
<dbReference type="GeneID" id="70251877"/>
<dbReference type="AlphaFoldDB" id="A0AAD4PU33"/>
<name>A0AAD4PU33_9EURO</name>
<evidence type="ECO:0000313" key="1">
    <source>
        <dbReference type="EMBL" id="KAH8688832.1"/>
    </source>
</evidence>
<evidence type="ECO:0000313" key="2">
    <source>
        <dbReference type="Proteomes" id="UP001201262"/>
    </source>
</evidence>
<protein>
    <submittedName>
        <fullName evidence="1">Uncharacterized protein</fullName>
    </submittedName>
</protein>
<dbReference type="EMBL" id="JAJTJA010000017">
    <property type="protein sequence ID" value="KAH8688832.1"/>
    <property type="molecule type" value="Genomic_DNA"/>
</dbReference>
<comment type="caution">
    <text evidence="1">The sequence shown here is derived from an EMBL/GenBank/DDBJ whole genome shotgun (WGS) entry which is preliminary data.</text>
</comment>
<proteinExistence type="predicted"/>
<keyword evidence="2" id="KW-1185">Reference proteome</keyword>
<gene>
    <name evidence="1" type="ORF">BGW36DRAFT_442798</name>
</gene>
<dbReference type="Proteomes" id="UP001201262">
    <property type="component" value="Unassembled WGS sequence"/>
</dbReference>
<organism evidence="1 2">
    <name type="scientific">Talaromyces proteolyticus</name>
    <dbReference type="NCBI Taxonomy" id="1131652"/>
    <lineage>
        <taxon>Eukaryota</taxon>
        <taxon>Fungi</taxon>
        <taxon>Dikarya</taxon>
        <taxon>Ascomycota</taxon>
        <taxon>Pezizomycotina</taxon>
        <taxon>Eurotiomycetes</taxon>
        <taxon>Eurotiomycetidae</taxon>
        <taxon>Eurotiales</taxon>
        <taxon>Trichocomaceae</taxon>
        <taxon>Talaromyces</taxon>
        <taxon>Talaromyces sect. Bacilispori</taxon>
    </lineage>
</organism>
<reference evidence="1" key="1">
    <citation type="submission" date="2021-12" db="EMBL/GenBank/DDBJ databases">
        <title>Convergent genome expansion in fungi linked to evolution of root-endophyte symbiosis.</title>
        <authorList>
            <consortium name="DOE Joint Genome Institute"/>
            <person name="Ke Y.-H."/>
            <person name="Bonito G."/>
            <person name="Liao H.-L."/>
            <person name="Looney B."/>
            <person name="Rojas-Flechas A."/>
            <person name="Nash J."/>
            <person name="Hameed K."/>
            <person name="Schadt C."/>
            <person name="Martin F."/>
            <person name="Crous P.W."/>
            <person name="Miettinen O."/>
            <person name="Magnuson J.K."/>
            <person name="Labbe J."/>
            <person name="Jacobson D."/>
            <person name="Doktycz M.J."/>
            <person name="Veneault-Fourrey C."/>
            <person name="Kuo A."/>
            <person name="Mondo S."/>
            <person name="Calhoun S."/>
            <person name="Riley R."/>
            <person name="Ohm R."/>
            <person name="LaButti K."/>
            <person name="Andreopoulos B."/>
            <person name="Pangilinan J."/>
            <person name="Nolan M."/>
            <person name="Tritt A."/>
            <person name="Clum A."/>
            <person name="Lipzen A."/>
            <person name="Daum C."/>
            <person name="Barry K."/>
            <person name="Grigoriev I.V."/>
            <person name="Vilgalys R."/>
        </authorList>
    </citation>
    <scope>NUCLEOTIDE SEQUENCE</scope>
    <source>
        <strain evidence="1">PMI_201</strain>
    </source>
</reference>